<keyword evidence="2" id="KW-1185">Reference proteome</keyword>
<proteinExistence type="predicted"/>
<dbReference type="EMBL" id="CM039432">
    <property type="protein sequence ID" value="KAI4333570.1"/>
    <property type="molecule type" value="Genomic_DNA"/>
</dbReference>
<sequence length="230" mass="25789">MSDHREIYVSEGSSGSPTYTRNNSNSNNPYIHNSREATNGPMSSISSAFNLCNRKFGEATRQAENMADNFWNHLRVSSNLADAAMARLVQGTKMIAQGGPAKIFQHTFGLLAEEKLLKPCVCYVSTPTGPVTGTLYVSTKRLAFCSDYPMCHYHTFPVQNHCTYYKVILPLDKVSTVSPSTNRFNPSEKYIQVVTMDGYEFFFMGFISHEKTLKTIKEALQLCNTRSNGY</sequence>
<dbReference type="Proteomes" id="UP000828941">
    <property type="component" value="Chromosome 7"/>
</dbReference>
<reference evidence="1 2" key="1">
    <citation type="journal article" date="2022" name="DNA Res.">
        <title>Chromosomal-level genome assembly of the orchid tree Bauhinia variegata (Leguminosae; Cercidoideae) supports the allotetraploid origin hypothesis of Bauhinia.</title>
        <authorList>
            <person name="Zhong Y."/>
            <person name="Chen Y."/>
            <person name="Zheng D."/>
            <person name="Pang J."/>
            <person name="Liu Y."/>
            <person name="Luo S."/>
            <person name="Meng S."/>
            <person name="Qian L."/>
            <person name="Wei D."/>
            <person name="Dai S."/>
            <person name="Zhou R."/>
        </authorList>
    </citation>
    <scope>NUCLEOTIDE SEQUENCE [LARGE SCALE GENOMIC DNA]</scope>
    <source>
        <strain evidence="1">BV-YZ2020</strain>
    </source>
</reference>
<evidence type="ECO:0000313" key="2">
    <source>
        <dbReference type="Proteomes" id="UP000828941"/>
    </source>
</evidence>
<gene>
    <name evidence="1" type="ORF">L6164_018358</name>
</gene>
<name>A0ACB9NBJ4_BAUVA</name>
<evidence type="ECO:0000313" key="1">
    <source>
        <dbReference type="EMBL" id="KAI4333570.1"/>
    </source>
</evidence>
<protein>
    <submittedName>
        <fullName evidence="1">Uncharacterized protein</fullName>
    </submittedName>
</protein>
<comment type="caution">
    <text evidence="1">The sequence shown here is derived from an EMBL/GenBank/DDBJ whole genome shotgun (WGS) entry which is preliminary data.</text>
</comment>
<accession>A0ACB9NBJ4</accession>
<organism evidence="1 2">
    <name type="scientific">Bauhinia variegata</name>
    <name type="common">Purple orchid tree</name>
    <name type="synonym">Phanera variegata</name>
    <dbReference type="NCBI Taxonomy" id="167791"/>
    <lineage>
        <taxon>Eukaryota</taxon>
        <taxon>Viridiplantae</taxon>
        <taxon>Streptophyta</taxon>
        <taxon>Embryophyta</taxon>
        <taxon>Tracheophyta</taxon>
        <taxon>Spermatophyta</taxon>
        <taxon>Magnoliopsida</taxon>
        <taxon>eudicotyledons</taxon>
        <taxon>Gunneridae</taxon>
        <taxon>Pentapetalae</taxon>
        <taxon>rosids</taxon>
        <taxon>fabids</taxon>
        <taxon>Fabales</taxon>
        <taxon>Fabaceae</taxon>
        <taxon>Cercidoideae</taxon>
        <taxon>Cercideae</taxon>
        <taxon>Bauhiniinae</taxon>
        <taxon>Bauhinia</taxon>
    </lineage>
</organism>